<evidence type="ECO:0000313" key="2">
    <source>
        <dbReference type="Proteomes" id="UP000010408"/>
    </source>
</evidence>
<sequence length="378" mass="43223">MKLTNHILVAVATITFASCAKWTEPERKTFPEHQGPIERITPEKPKVELPLIDIRTEDQLSDKQREYFAKVREERKKPHVRGFGWYGNWTGLGKDPMKQLKMLPDGVDFVSIWGTRPPLTKAQQEDLKFFQKVNGGKALLCWIVQDLGGPLTPVEYKGREQEYWLNVKGGGDKVAAARAYANALCDSIEKYNFDGFDIDYEPNYGHSGNLANSSTISPDGNKAMYEFVKTMYDRLHPKGRMLVFDGEPYCLSTEASKMIDFYIYQAYYESSPSDVLNKIRRSHLDKWQSKTIITVEFEKFWKNGGLPGYSTNDPVIQNMPGGHQLTDYGVLDLPNGNRIAGIGTYHMEYDKSNNLPYRWLLQALEYANKTKPGKFDNE</sequence>
<dbReference type="PROSITE" id="PS01095">
    <property type="entry name" value="GH18_1"/>
    <property type="match status" value="1"/>
</dbReference>
<proteinExistence type="predicted"/>
<dbReference type="Pfam" id="PF16141">
    <property type="entry name" value="GH18_BT1044-like"/>
    <property type="match status" value="1"/>
</dbReference>
<organism evidence="1 2">
    <name type="scientific">Porphyromonas catoniae F0037</name>
    <dbReference type="NCBI Taxonomy" id="1127696"/>
    <lineage>
        <taxon>Bacteria</taxon>
        <taxon>Pseudomonadati</taxon>
        <taxon>Bacteroidota</taxon>
        <taxon>Bacteroidia</taxon>
        <taxon>Bacteroidales</taxon>
        <taxon>Porphyromonadaceae</taxon>
        <taxon>Porphyromonas</taxon>
    </lineage>
</organism>
<reference evidence="1 2" key="1">
    <citation type="submission" date="2012-05" db="EMBL/GenBank/DDBJ databases">
        <authorList>
            <person name="Weinstock G."/>
            <person name="Sodergren E."/>
            <person name="Lobos E.A."/>
            <person name="Fulton L."/>
            <person name="Fulton R."/>
            <person name="Courtney L."/>
            <person name="Fronick C."/>
            <person name="O'Laughlin M."/>
            <person name="Godfrey J."/>
            <person name="Wilson R.M."/>
            <person name="Miner T."/>
            <person name="Farmer C."/>
            <person name="Delehaunty K."/>
            <person name="Cordes M."/>
            <person name="Minx P."/>
            <person name="Tomlinson C."/>
            <person name="Chen J."/>
            <person name="Wollam A."/>
            <person name="Pepin K.H."/>
            <person name="Bhonagiri V."/>
            <person name="Zhang X."/>
            <person name="Suruliraj S."/>
            <person name="Warren W."/>
            <person name="Mitreva M."/>
            <person name="Mardis E.R."/>
            <person name="Wilson R.K."/>
        </authorList>
    </citation>
    <scope>NUCLEOTIDE SEQUENCE [LARGE SCALE GENOMIC DNA]</scope>
    <source>
        <strain evidence="1 2">F0037</strain>
    </source>
</reference>
<dbReference type="PATRIC" id="fig|1127696.3.peg.278"/>
<dbReference type="InterPro" id="IPR032320">
    <property type="entry name" value="GH18_BT1044-like"/>
</dbReference>
<dbReference type="InterPro" id="IPR001579">
    <property type="entry name" value="Glyco_hydro_18_chit_AS"/>
</dbReference>
<dbReference type="Gene3D" id="3.20.20.80">
    <property type="entry name" value="Glycosidases"/>
    <property type="match status" value="1"/>
</dbReference>
<dbReference type="HOGENOM" id="CLU_061733_0_0_10"/>
<dbReference type="PROSITE" id="PS51257">
    <property type="entry name" value="PROKAR_LIPOPROTEIN"/>
    <property type="match status" value="1"/>
</dbReference>
<name>L1NGS8_9PORP</name>
<dbReference type="GO" id="GO:0004553">
    <property type="term" value="F:hydrolase activity, hydrolyzing O-glycosyl compounds"/>
    <property type="evidence" value="ECO:0007669"/>
    <property type="project" value="InterPro"/>
</dbReference>
<dbReference type="eggNOG" id="COG3325">
    <property type="taxonomic scope" value="Bacteria"/>
</dbReference>
<dbReference type="RefSeq" id="WP_005468476.1">
    <property type="nucleotide sequence ID" value="NZ_KB291042.1"/>
</dbReference>
<gene>
    <name evidence="1" type="ORF">HMPREF9134_00328</name>
</gene>
<protein>
    <recommendedName>
        <fullName evidence="3">Endoglycosidase</fullName>
    </recommendedName>
</protein>
<comment type="caution">
    <text evidence="1">The sequence shown here is derived from an EMBL/GenBank/DDBJ whole genome shotgun (WGS) entry which is preliminary data.</text>
</comment>
<evidence type="ECO:0000313" key="1">
    <source>
        <dbReference type="EMBL" id="EKY02593.1"/>
    </source>
</evidence>
<dbReference type="EMBL" id="AMEQ01000012">
    <property type="protein sequence ID" value="EKY02593.1"/>
    <property type="molecule type" value="Genomic_DNA"/>
</dbReference>
<dbReference type="GO" id="GO:0005975">
    <property type="term" value="P:carbohydrate metabolic process"/>
    <property type="evidence" value="ECO:0007669"/>
    <property type="project" value="InterPro"/>
</dbReference>
<dbReference type="STRING" id="1127696.HMPREF9134_00328"/>
<evidence type="ECO:0008006" key="3">
    <source>
        <dbReference type="Google" id="ProtNLM"/>
    </source>
</evidence>
<dbReference type="InterPro" id="IPR017853">
    <property type="entry name" value="GH"/>
</dbReference>
<dbReference type="AlphaFoldDB" id="L1NGS8"/>
<dbReference type="SUPFAM" id="SSF51445">
    <property type="entry name" value="(Trans)glycosidases"/>
    <property type="match status" value="1"/>
</dbReference>
<dbReference type="Proteomes" id="UP000010408">
    <property type="component" value="Unassembled WGS sequence"/>
</dbReference>
<accession>L1NGS8</accession>